<dbReference type="AlphaFoldDB" id="R7YCS9"/>
<proteinExistence type="predicted"/>
<keyword evidence="1" id="KW-0812">Transmembrane</keyword>
<dbReference type="EMBL" id="AQPW01000004">
    <property type="protein sequence ID" value="EON33803.1"/>
    <property type="molecule type" value="Genomic_DNA"/>
</dbReference>
<accession>R7YCS9</accession>
<keyword evidence="1" id="KW-1133">Transmembrane helix</keyword>
<gene>
    <name evidence="2" type="ORF">GTC6_05532</name>
</gene>
<evidence type="ECO:0000313" key="3">
    <source>
        <dbReference type="Proteomes" id="UP000013569"/>
    </source>
</evidence>
<dbReference type="PATRIC" id="fig|1316928.3.peg.1109"/>
<keyword evidence="1" id="KW-0472">Membrane</keyword>
<organism evidence="2 3">
    <name type="scientific">Gordonia terrae C-6</name>
    <dbReference type="NCBI Taxonomy" id="1316928"/>
    <lineage>
        <taxon>Bacteria</taxon>
        <taxon>Bacillati</taxon>
        <taxon>Actinomycetota</taxon>
        <taxon>Actinomycetes</taxon>
        <taxon>Mycobacteriales</taxon>
        <taxon>Gordoniaceae</taxon>
        <taxon>Gordonia</taxon>
    </lineage>
</organism>
<dbReference type="Proteomes" id="UP000013569">
    <property type="component" value="Unassembled WGS sequence"/>
</dbReference>
<comment type="caution">
    <text evidence="2">The sequence shown here is derived from an EMBL/GenBank/DDBJ whole genome shotgun (WGS) entry which is preliminary data.</text>
</comment>
<feature type="transmembrane region" description="Helical" evidence="1">
    <location>
        <begin position="6"/>
        <end position="24"/>
    </location>
</feature>
<evidence type="ECO:0000313" key="2">
    <source>
        <dbReference type="EMBL" id="EON33803.1"/>
    </source>
</evidence>
<name>R7YCS9_9ACTN</name>
<evidence type="ECO:0000256" key="1">
    <source>
        <dbReference type="SAM" id="Phobius"/>
    </source>
</evidence>
<protein>
    <submittedName>
        <fullName evidence="2">Uncharacterized protein</fullName>
    </submittedName>
</protein>
<sequence length="63" mass="7580">MEVVGMVVFVAWVAFFGFVGWRLGKWNLRRQARAKERQWEHEADMLAWEHQVKSDHLRNRGIL</sequence>
<dbReference type="RefSeq" id="WP_010841572.1">
    <property type="nucleotide sequence ID" value="NZ_AQPW01000004.1"/>
</dbReference>
<reference evidence="2 3" key="1">
    <citation type="journal article" date="2013" name="Genome Announc.">
        <title>Draft Genome Sequence of a Benzothiophene-Desulfurizing Bacterium, Gordona terrae Strain C-6.</title>
        <authorList>
            <person name="Wang W."/>
            <person name="Ma T."/>
            <person name="Ren Y."/>
            <person name="Li G."/>
        </authorList>
    </citation>
    <scope>NUCLEOTIDE SEQUENCE [LARGE SCALE GENOMIC DNA]</scope>
    <source>
        <strain evidence="2 3">C-6</strain>
    </source>
</reference>